<dbReference type="InterPro" id="IPR001460">
    <property type="entry name" value="PCN-bd_Tpept"/>
</dbReference>
<evidence type="ECO:0000256" key="2">
    <source>
        <dbReference type="ARBA" id="ARBA00004236"/>
    </source>
</evidence>
<evidence type="ECO:0000256" key="9">
    <source>
        <dbReference type="ARBA" id="ARBA00023136"/>
    </source>
</evidence>
<comment type="subcellular location">
    <subcellularLocation>
        <location evidence="2">Cell membrane</location>
    </subcellularLocation>
    <subcellularLocation>
        <location evidence="1">Membrane</location>
        <topology evidence="1">Single-pass membrane protein</topology>
    </subcellularLocation>
</comment>
<keyword evidence="16" id="KW-1185">Reference proteome</keyword>
<evidence type="ECO:0000313" key="15">
    <source>
        <dbReference type="EMBL" id="MFD2117731.1"/>
    </source>
</evidence>
<dbReference type="Pfam" id="PF00905">
    <property type="entry name" value="Transpeptidase"/>
    <property type="match status" value="1"/>
</dbReference>
<keyword evidence="7" id="KW-0573">Peptidoglycan synthesis</keyword>
<dbReference type="Gene3D" id="3.40.710.10">
    <property type="entry name" value="DD-peptidase/beta-lactamase superfamily"/>
    <property type="match status" value="1"/>
</dbReference>
<dbReference type="InterPro" id="IPR050515">
    <property type="entry name" value="Beta-lactam/transpept"/>
</dbReference>
<evidence type="ECO:0000256" key="12">
    <source>
        <dbReference type="SAM" id="Phobius"/>
    </source>
</evidence>
<gene>
    <name evidence="15" type="ORF">ACFSJH_18535</name>
</gene>
<dbReference type="SUPFAM" id="SSF56601">
    <property type="entry name" value="beta-lactamase/transpeptidase-like"/>
    <property type="match status" value="1"/>
</dbReference>
<protein>
    <submittedName>
        <fullName evidence="15">Peptidoglycan D,D-transpeptidase FtsI family protein</fullName>
    </submittedName>
</protein>
<evidence type="ECO:0000256" key="1">
    <source>
        <dbReference type="ARBA" id="ARBA00004167"/>
    </source>
</evidence>
<evidence type="ECO:0000256" key="10">
    <source>
        <dbReference type="ARBA" id="ARBA00023316"/>
    </source>
</evidence>
<feature type="region of interest" description="Disordered" evidence="11">
    <location>
        <begin position="663"/>
        <end position="693"/>
    </location>
</feature>
<keyword evidence="5 12" id="KW-0812">Transmembrane</keyword>
<dbReference type="PANTHER" id="PTHR30627">
    <property type="entry name" value="PEPTIDOGLYCAN D,D-TRANSPEPTIDASE"/>
    <property type="match status" value="1"/>
</dbReference>
<evidence type="ECO:0000259" key="13">
    <source>
        <dbReference type="Pfam" id="PF00905"/>
    </source>
</evidence>
<dbReference type="RefSeq" id="WP_377774977.1">
    <property type="nucleotide sequence ID" value="NZ_JBHUHO010000046.1"/>
</dbReference>
<dbReference type="Proteomes" id="UP001597362">
    <property type="component" value="Unassembled WGS sequence"/>
</dbReference>
<evidence type="ECO:0000256" key="11">
    <source>
        <dbReference type="SAM" id="MobiDB-lite"/>
    </source>
</evidence>
<dbReference type="Gene3D" id="3.90.1310.10">
    <property type="entry name" value="Penicillin-binding protein 2a (Domain 2)"/>
    <property type="match status" value="1"/>
</dbReference>
<evidence type="ECO:0000256" key="8">
    <source>
        <dbReference type="ARBA" id="ARBA00022989"/>
    </source>
</evidence>
<feature type="domain" description="Penicillin-binding protein dimerisation" evidence="14">
    <location>
        <begin position="63"/>
        <end position="256"/>
    </location>
</feature>
<dbReference type="EMBL" id="JBHUHO010000046">
    <property type="protein sequence ID" value="MFD2117731.1"/>
    <property type="molecule type" value="Genomic_DNA"/>
</dbReference>
<keyword evidence="9 12" id="KW-0472">Membrane</keyword>
<keyword evidence="6" id="KW-0133">Cell shape</keyword>
<sequence>MDDDKQKKEMDHQRHFSFRLNLFFFVVFALFSILVVRLAVLQFVEAPSLIAAGERKLTSTKPIAPIRGNIYDASGHAIAYSISTQSLYYSFAATGNADKSVEQAKEDAVQLAEIFEKYGDPENAMTAEEIMLQMDLKFQRNTISTPRRIKTDLNQKEIAYFMENRITYKNVDIMEESVRKYDQDTVAVQLVGYLKKFKGLNLDNMPFYKSKKEETDRKLQYLEEEEVGMDGLELMYQDVLRGKNGLRSYPVNRLSQITGPMEFTPPEKGASLYLTIDKQVQVQTEQAIMDHLEVIRKSNNRFERAEYANTGYAVAMEVDTGKVVAMASMPDYNPNIWAGGRISQQDLDDFGSNMNNGTIQTAYGNYTDEERMKRPNSIVPLGSTIKPLTVLVGLNEGLITPNTYYNDTSKYMFGREGYRVAINNSQFKAFGSIDPAQAIRHSSNTFMAEKIGNALNMRGDVDGKSSIDIWDEYMKLFGLGVQTGSGLPHESAGIINYYTEAERASKQSALIYASFGQQGSYTTLQLAQYTAMLANRGKRIKPQFVNEIRTADGELVEGYTPEVLNEVNYKEEYWKEIEQGMGQVKVEGFEGFKHNFNRKTGTSEQDVGGKKVNNAVFIAYAPAEKPKLAVAVVVPDGGYGGYGAAPIARKIFDAYDEIIGLTDKPKKEVQTDEENPEEGNVNSSSEEAVEYTE</sequence>
<feature type="domain" description="Penicillin-binding protein transpeptidase" evidence="13">
    <location>
        <begin position="311"/>
        <end position="652"/>
    </location>
</feature>
<evidence type="ECO:0000259" key="14">
    <source>
        <dbReference type="Pfam" id="PF03717"/>
    </source>
</evidence>
<accession>A0ABW4YPY1</accession>
<comment type="caution">
    <text evidence="15">The sequence shown here is derived from an EMBL/GenBank/DDBJ whole genome shotgun (WGS) entry which is preliminary data.</text>
</comment>
<dbReference type="SUPFAM" id="SSF56519">
    <property type="entry name" value="Penicillin binding protein dimerisation domain"/>
    <property type="match status" value="1"/>
</dbReference>
<keyword evidence="10" id="KW-0961">Cell wall biogenesis/degradation</keyword>
<organism evidence="15 16">
    <name type="scientific">Paenibacillus yanchengensis</name>
    <dbReference type="NCBI Taxonomy" id="2035833"/>
    <lineage>
        <taxon>Bacteria</taxon>
        <taxon>Bacillati</taxon>
        <taxon>Bacillota</taxon>
        <taxon>Bacilli</taxon>
        <taxon>Bacillales</taxon>
        <taxon>Paenibacillaceae</taxon>
        <taxon>Paenibacillus</taxon>
    </lineage>
</organism>
<evidence type="ECO:0000256" key="5">
    <source>
        <dbReference type="ARBA" id="ARBA00022692"/>
    </source>
</evidence>
<evidence type="ECO:0000313" key="16">
    <source>
        <dbReference type="Proteomes" id="UP001597362"/>
    </source>
</evidence>
<keyword evidence="8 12" id="KW-1133">Transmembrane helix</keyword>
<dbReference type="InterPro" id="IPR005311">
    <property type="entry name" value="PBP_dimer"/>
</dbReference>
<evidence type="ECO:0000256" key="7">
    <source>
        <dbReference type="ARBA" id="ARBA00022984"/>
    </source>
</evidence>
<dbReference type="InterPro" id="IPR036138">
    <property type="entry name" value="PBP_dimer_sf"/>
</dbReference>
<keyword evidence="4" id="KW-1003">Cell membrane</keyword>
<evidence type="ECO:0000256" key="6">
    <source>
        <dbReference type="ARBA" id="ARBA00022960"/>
    </source>
</evidence>
<dbReference type="PANTHER" id="PTHR30627:SF2">
    <property type="entry name" value="PEPTIDOGLYCAN D,D-TRANSPEPTIDASE MRDA"/>
    <property type="match status" value="1"/>
</dbReference>
<name>A0ABW4YPY1_9BACL</name>
<evidence type="ECO:0000256" key="4">
    <source>
        <dbReference type="ARBA" id="ARBA00022475"/>
    </source>
</evidence>
<dbReference type="Pfam" id="PF03717">
    <property type="entry name" value="PBP_dimer"/>
    <property type="match status" value="1"/>
</dbReference>
<feature type="transmembrane region" description="Helical" evidence="12">
    <location>
        <begin position="20"/>
        <end position="40"/>
    </location>
</feature>
<comment type="similarity">
    <text evidence="3">Belongs to the transpeptidase family.</text>
</comment>
<dbReference type="InterPro" id="IPR012338">
    <property type="entry name" value="Beta-lactam/transpept-like"/>
</dbReference>
<proteinExistence type="inferred from homology"/>
<evidence type="ECO:0000256" key="3">
    <source>
        <dbReference type="ARBA" id="ARBA00007171"/>
    </source>
</evidence>
<reference evidence="16" key="1">
    <citation type="journal article" date="2019" name="Int. J. Syst. Evol. Microbiol.">
        <title>The Global Catalogue of Microorganisms (GCM) 10K type strain sequencing project: providing services to taxonomists for standard genome sequencing and annotation.</title>
        <authorList>
            <consortium name="The Broad Institute Genomics Platform"/>
            <consortium name="The Broad Institute Genome Sequencing Center for Infectious Disease"/>
            <person name="Wu L."/>
            <person name="Ma J."/>
        </authorList>
    </citation>
    <scope>NUCLEOTIDE SEQUENCE [LARGE SCALE GENOMIC DNA]</scope>
    <source>
        <strain evidence="16">GH52</strain>
    </source>
</reference>